<feature type="transmembrane region" description="Helical" evidence="12">
    <location>
        <begin position="20"/>
        <end position="39"/>
    </location>
</feature>
<evidence type="ECO:0000256" key="7">
    <source>
        <dbReference type="ARBA" id="ARBA00023136"/>
    </source>
</evidence>
<keyword evidence="4 12" id="KW-0812">Transmembrane</keyword>
<evidence type="ECO:0000313" key="14">
    <source>
        <dbReference type="EMBL" id="KAK6631915.1"/>
    </source>
</evidence>
<evidence type="ECO:0000256" key="5">
    <source>
        <dbReference type="ARBA" id="ARBA00022989"/>
    </source>
</evidence>
<feature type="transmembrane region" description="Helical" evidence="12">
    <location>
        <begin position="180"/>
        <end position="199"/>
    </location>
</feature>
<protein>
    <recommendedName>
        <fullName evidence="13">G-protein coupled receptors family 3 profile domain-containing protein</fullName>
    </recommendedName>
</protein>
<dbReference type="PANTHER" id="PTHR32546">
    <property type="entry name" value="G-PROTEIN COUPLED RECEPTOR 158-RELATED"/>
    <property type="match status" value="1"/>
</dbReference>
<keyword evidence="6" id="KW-0297">G-protein coupled receptor</keyword>
<comment type="similarity">
    <text evidence="2">Belongs to the G-protein coupled receptor 3 family.</text>
</comment>
<keyword evidence="10" id="KW-0807">Transducer</keyword>
<feature type="domain" description="G-protein coupled receptors family 3 profile" evidence="13">
    <location>
        <begin position="16"/>
        <end position="267"/>
    </location>
</feature>
<keyword evidence="15" id="KW-1185">Reference proteome</keyword>
<evidence type="ECO:0000256" key="4">
    <source>
        <dbReference type="ARBA" id="ARBA00022692"/>
    </source>
</evidence>
<feature type="transmembrane region" description="Helical" evidence="12">
    <location>
        <begin position="245"/>
        <end position="265"/>
    </location>
</feature>
<dbReference type="PROSITE" id="PS50259">
    <property type="entry name" value="G_PROTEIN_RECEP_F3_4"/>
    <property type="match status" value="1"/>
</dbReference>
<dbReference type="InterPro" id="IPR043458">
    <property type="entry name" value="GPR158/179"/>
</dbReference>
<dbReference type="PANTHER" id="PTHR32546:SF26">
    <property type="entry name" value="SMOG, ISOFORM D"/>
    <property type="match status" value="1"/>
</dbReference>
<keyword evidence="5 12" id="KW-1133">Transmembrane helix</keyword>
<dbReference type="CDD" id="cd15293">
    <property type="entry name" value="7tmC_GPR158-like"/>
    <property type="match status" value="1"/>
</dbReference>
<evidence type="ECO:0000256" key="12">
    <source>
        <dbReference type="SAM" id="Phobius"/>
    </source>
</evidence>
<keyword evidence="9" id="KW-0325">Glycoprotein</keyword>
<feature type="transmembrane region" description="Helical" evidence="12">
    <location>
        <begin position="125"/>
        <end position="145"/>
    </location>
</feature>
<evidence type="ECO:0000256" key="2">
    <source>
        <dbReference type="ARBA" id="ARBA00007242"/>
    </source>
</evidence>
<feature type="region of interest" description="Disordered" evidence="11">
    <location>
        <begin position="383"/>
        <end position="430"/>
    </location>
</feature>
<keyword evidence="7 12" id="KW-0472">Membrane</keyword>
<name>A0ABR1AZB7_POLSC</name>
<gene>
    <name evidence="14" type="ORF">RUM44_006945</name>
</gene>
<evidence type="ECO:0000256" key="11">
    <source>
        <dbReference type="SAM" id="MobiDB-lite"/>
    </source>
</evidence>
<dbReference type="Proteomes" id="UP001359485">
    <property type="component" value="Unassembled WGS sequence"/>
</dbReference>
<dbReference type="Pfam" id="PF00003">
    <property type="entry name" value="7tm_3"/>
    <property type="match status" value="1"/>
</dbReference>
<evidence type="ECO:0000256" key="10">
    <source>
        <dbReference type="ARBA" id="ARBA00023224"/>
    </source>
</evidence>
<evidence type="ECO:0000256" key="6">
    <source>
        <dbReference type="ARBA" id="ARBA00023040"/>
    </source>
</evidence>
<keyword evidence="3" id="KW-1003">Cell membrane</keyword>
<evidence type="ECO:0000256" key="8">
    <source>
        <dbReference type="ARBA" id="ARBA00023170"/>
    </source>
</evidence>
<dbReference type="InterPro" id="IPR017978">
    <property type="entry name" value="GPCR_3_C"/>
</dbReference>
<comment type="subcellular location">
    <subcellularLocation>
        <location evidence="1">Cell membrane</location>
        <topology evidence="1">Multi-pass membrane protein</topology>
    </subcellularLocation>
</comment>
<keyword evidence="8" id="KW-0675">Receptor</keyword>
<evidence type="ECO:0000256" key="1">
    <source>
        <dbReference type="ARBA" id="ARBA00004651"/>
    </source>
</evidence>
<proteinExistence type="inferred from homology"/>
<comment type="caution">
    <text evidence="14">The sequence shown here is derived from an EMBL/GenBank/DDBJ whole genome shotgun (WGS) entry which is preliminary data.</text>
</comment>
<dbReference type="EMBL" id="JAWJWF010000005">
    <property type="protein sequence ID" value="KAK6631915.1"/>
    <property type="molecule type" value="Genomic_DNA"/>
</dbReference>
<reference evidence="14 15" key="1">
    <citation type="submission" date="2023-09" db="EMBL/GenBank/DDBJ databases">
        <title>Genomes of two closely related lineages of the louse Polyplax serrata with different host specificities.</title>
        <authorList>
            <person name="Martinu J."/>
            <person name="Tarabai H."/>
            <person name="Stefka J."/>
            <person name="Hypsa V."/>
        </authorList>
    </citation>
    <scope>NUCLEOTIDE SEQUENCE [LARGE SCALE GENOMIC DNA]</scope>
    <source>
        <strain evidence="14">98ZLc_SE</strain>
    </source>
</reference>
<feature type="transmembrane region" description="Helical" evidence="12">
    <location>
        <begin position="51"/>
        <end position="74"/>
    </location>
</feature>
<evidence type="ECO:0000259" key="13">
    <source>
        <dbReference type="PROSITE" id="PS50259"/>
    </source>
</evidence>
<feature type="transmembrane region" description="Helical" evidence="12">
    <location>
        <begin position="86"/>
        <end position="104"/>
    </location>
</feature>
<feature type="compositionally biased region" description="Basic and acidic residues" evidence="11">
    <location>
        <begin position="387"/>
        <end position="403"/>
    </location>
</feature>
<organism evidence="14 15">
    <name type="scientific">Polyplax serrata</name>
    <name type="common">Common mouse louse</name>
    <dbReference type="NCBI Taxonomy" id="468196"/>
    <lineage>
        <taxon>Eukaryota</taxon>
        <taxon>Metazoa</taxon>
        <taxon>Ecdysozoa</taxon>
        <taxon>Arthropoda</taxon>
        <taxon>Hexapoda</taxon>
        <taxon>Insecta</taxon>
        <taxon>Pterygota</taxon>
        <taxon>Neoptera</taxon>
        <taxon>Paraneoptera</taxon>
        <taxon>Psocodea</taxon>
        <taxon>Troctomorpha</taxon>
        <taxon>Phthiraptera</taxon>
        <taxon>Anoplura</taxon>
        <taxon>Polyplacidae</taxon>
        <taxon>Polyplax</taxon>
    </lineage>
</organism>
<evidence type="ECO:0000313" key="15">
    <source>
        <dbReference type="Proteomes" id="UP001359485"/>
    </source>
</evidence>
<accession>A0ABR1AZB7</accession>
<feature type="transmembrane region" description="Helical" evidence="12">
    <location>
        <begin position="211"/>
        <end position="233"/>
    </location>
</feature>
<sequence>MCSVHGICALHRSNLLRNSILSIQVFCVLTTSALIVVVFKHRKCKTIATGMWTIMEMILIGSMILYGTIIIRAFNPSTTLCLIEPWCREIGFVLCYGAIILKLYRILIEFRTRKARRWVIRDKDLLKYLLGMVIVVFGYMAAWTVTNLDLIQKENYSMLTTRRTAEGVEFKACKAAWWDYVTETSEILILIFGIHLSYASRNATTQFRERCFLCISISTEALISAVFYVLRYFYWETSVHPDTSFVANFVRCQLTTTVVLVLLFAPKWWYQKVQINKGRVSRNYLMQESGRGPLEAFKPQDGVVATNSDVEGEISLADMNPEDIRLELKRLYIQLEVLKNKTIRFDNPHISKRRGGRKIAQRRFSLQLPCSFRLQTLRQQTHRLSSRHTEIEVTEAEASRTPEDSVCSVEGPSIVINDGPSETTPRKNQK</sequence>
<evidence type="ECO:0000256" key="9">
    <source>
        <dbReference type="ARBA" id="ARBA00023180"/>
    </source>
</evidence>
<evidence type="ECO:0000256" key="3">
    <source>
        <dbReference type="ARBA" id="ARBA00022475"/>
    </source>
</evidence>